<dbReference type="NCBIfam" id="TIGR01554">
    <property type="entry name" value="major_cap_HK97"/>
    <property type="match status" value="1"/>
</dbReference>
<dbReference type="RefSeq" id="WP_009497307.1">
    <property type="nucleotide sequence ID" value="NZ_AMZQ01000021.1"/>
</dbReference>
<proteinExistence type="predicted"/>
<feature type="domain" description="Phage capsid-like C-terminal" evidence="2">
    <location>
        <begin position="108"/>
        <end position="377"/>
    </location>
</feature>
<dbReference type="EMBL" id="AMZQ01000021">
    <property type="protein sequence ID" value="EKU10127.1"/>
    <property type="molecule type" value="Genomic_DNA"/>
</dbReference>
<dbReference type="OrthoDB" id="9786516at2"/>
<dbReference type="eggNOG" id="COG4653">
    <property type="taxonomic scope" value="Bacteria"/>
</dbReference>
<protein>
    <submittedName>
        <fullName evidence="3">Phage major capsid protein</fullName>
    </submittedName>
</protein>
<dbReference type="PATRIC" id="fig|1244083.3.peg.2473"/>
<name>M5ICW5_9BACT</name>
<dbReference type="Pfam" id="PF05065">
    <property type="entry name" value="Phage_capsid"/>
    <property type="match status" value="1"/>
</dbReference>
<dbReference type="InterPro" id="IPR054612">
    <property type="entry name" value="Phage_capsid-like_C"/>
</dbReference>
<comment type="subcellular location">
    <subcellularLocation>
        <location evidence="1">Virion</location>
    </subcellularLocation>
</comment>
<dbReference type="STRING" id="1244083.CSUNSWCD_1491"/>
<evidence type="ECO:0000256" key="1">
    <source>
        <dbReference type="ARBA" id="ARBA00004328"/>
    </source>
</evidence>
<sequence length="379" mass="42201">MKKRLQELKDKAGALLANMRGILDGAAKENRATTEEENAKYDAMEADFERMSGEIKRLESLIRNDEFMSAVPETVQQKSADDPDANFWRYVRGVPYERDALSTVDANGGYTVPKTFQTSVIELLNKECLLRRLCSVMTTENTNLIPIEATRPQFRWLGEAEAYSETGINFAQIQIGAHKGGGIIKISEELLNDSAINVESYVRRKMADGIAVLEEEAFIGGNGTQKPKGLLDGITTGITTAAAGKFTSDELIDMLYSVAVGYRQNGVWLVSDVFEREVRKLKDKNEQYIWQQGFTSDAPNTLLGHPVYVSEFMGNELTTGKTPAIFGDLKYYQIADRGSMGLQRLNELYAGNGQVGFRIHKRVDGKLTMADAVKSFKMK</sequence>
<dbReference type="AlphaFoldDB" id="M5ICW5"/>
<evidence type="ECO:0000259" key="2">
    <source>
        <dbReference type="Pfam" id="PF05065"/>
    </source>
</evidence>
<dbReference type="Gene3D" id="3.30.2320.10">
    <property type="entry name" value="hypothetical protein PF0899 domain"/>
    <property type="match status" value="1"/>
</dbReference>
<organism evidence="3 4">
    <name type="scientific">Campylobacter showae CSUNSWCD</name>
    <dbReference type="NCBI Taxonomy" id="1244083"/>
    <lineage>
        <taxon>Bacteria</taxon>
        <taxon>Pseudomonadati</taxon>
        <taxon>Campylobacterota</taxon>
        <taxon>Epsilonproteobacteria</taxon>
        <taxon>Campylobacterales</taxon>
        <taxon>Campylobacteraceae</taxon>
        <taxon>Campylobacter</taxon>
    </lineage>
</organism>
<dbReference type="InterPro" id="IPR024455">
    <property type="entry name" value="Phage_capsid"/>
</dbReference>
<gene>
    <name evidence="3" type="ORF">CSUNSWCD_1491</name>
</gene>
<evidence type="ECO:0000313" key="3">
    <source>
        <dbReference type="EMBL" id="EKU10127.1"/>
    </source>
</evidence>
<accession>M5ICW5</accession>
<dbReference type="Gene3D" id="3.30.2400.10">
    <property type="entry name" value="Major capsid protein gp5"/>
    <property type="match status" value="1"/>
</dbReference>
<reference evidence="3 4" key="1">
    <citation type="journal article" date="2013" name="Genome Announc.">
        <title>Genome Sequence of Campylobacter showae UNSWCD, Isolated from a Patient with Crohn's Disease.</title>
        <authorList>
            <person name="Tay A.P."/>
            <person name="Kaakoush N.O."/>
            <person name="Deshpande N.P."/>
            <person name="Chen Z."/>
            <person name="Mitchell H."/>
            <person name="Wilkins M.R."/>
        </authorList>
    </citation>
    <scope>NUCLEOTIDE SEQUENCE [LARGE SCALE GENOMIC DNA]</scope>
    <source>
        <strain evidence="3 4">CSUNSWCD</strain>
    </source>
</reference>
<evidence type="ECO:0000313" key="4">
    <source>
        <dbReference type="Proteomes" id="UP000011939"/>
    </source>
</evidence>
<dbReference type="Proteomes" id="UP000011939">
    <property type="component" value="Unassembled WGS sequence"/>
</dbReference>
<comment type="caution">
    <text evidence="3">The sequence shown here is derived from an EMBL/GenBank/DDBJ whole genome shotgun (WGS) entry which is preliminary data.</text>
</comment>
<dbReference type="SUPFAM" id="SSF56563">
    <property type="entry name" value="Major capsid protein gp5"/>
    <property type="match status" value="1"/>
</dbReference>